<evidence type="ECO:0000256" key="3">
    <source>
        <dbReference type="ARBA" id="ARBA00023163"/>
    </source>
</evidence>
<gene>
    <name evidence="5" type="ORF">PMO01_04515</name>
</gene>
<dbReference type="SMART" id="SM00866">
    <property type="entry name" value="UTRA"/>
    <property type="match status" value="1"/>
</dbReference>
<protein>
    <submittedName>
        <fullName evidence="5">GntR family transcriptional regulator</fullName>
    </submittedName>
</protein>
<comment type="caution">
    <text evidence="5">The sequence shown here is derived from an EMBL/GenBank/DDBJ whole genome shotgun (WGS) entry which is preliminary data.</text>
</comment>
<dbReference type="GO" id="GO:0003677">
    <property type="term" value="F:DNA binding"/>
    <property type="evidence" value="ECO:0007669"/>
    <property type="project" value="UniProtKB-KW"/>
</dbReference>
<dbReference type="PANTHER" id="PTHR44846">
    <property type="entry name" value="MANNOSYL-D-GLYCERATE TRANSPORT/METABOLISM SYSTEM REPRESSOR MNGR-RELATED"/>
    <property type="match status" value="1"/>
</dbReference>
<dbReference type="Proteomes" id="UP000024771">
    <property type="component" value="Chromosome"/>
</dbReference>
<organism evidence="5 6">
    <name type="scientific">Pseudomonas moraviensis R28-S</name>
    <dbReference type="NCBI Taxonomy" id="1395516"/>
    <lineage>
        <taxon>Bacteria</taxon>
        <taxon>Pseudomonadati</taxon>
        <taxon>Pseudomonadota</taxon>
        <taxon>Gammaproteobacteria</taxon>
        <taxon>Pseudomonadales</taxon>
        <taxon>Pseudomonadaceae</taxon>
        <taxon>Pseudomonas</taxon>
    </lineage>
</organism>
<reference evidence="5 6" key="1">
    <citation type="journal article" date="2014" name="Genome Announc.">
        <title>Draft Genome Sequence of Pseudomonas moraviensis R28-S.</title>
        <authorList>
            <person name="Hunter S.S."/>
            <person name="Yano H."/>
            <person name="Loftie-Eaton W."/>
            <person name="Hughes J."/>
            <person name="De Gelder L."/>
            <person name="Stragier P."/>
            <person name="De Vos P."/>
            <person name="Settles M.L."/>
            <person name="Top E.M."/>
        </authorList>
    </citation>
    <scope>NUCLEOTIDE SEQUENCE [LARGE SCALE GENOMIC DNA]</scope>
    <source>
        <strain evidence="6">R28</strain>
    </source>
</reference>
<evidence type="ECO:0000256" key="1">
    <source>
        <dbReference type="ARBA" id="ARBA00023015"/>
    </source>
</evidence>
<dbReference type="InterPro" id="IPR000524">
    <property type="entry name" value="Tscrpt_reg_HTH_GntR"/>
</dbReference>
<dbReference type="SUPFAM" id="SSF46785">
    <property type="entry name" value="Winged helix' DNA-binding domain"/>
    <property type="match status" value="1"/>
</dbReference>
<dbReference type="Pfam" id="PF00392">
    <property type="entry name" value="GntR"/>
    <property type="match status" value="1"/>
</dbReference>
<dbReference type="PATRIC" id="fig|1395516.4.peg.924"/>
<dbReference type="SMART" id="SM00345">
    <property type="entry name" value="HTH_GNTR"/>
    <property type="match status" value="1"/>
</dbReference>
<feature type="domain" description="HTH gntR-type" evidence="4">
    <location>
        <begin position="37"/>
        <end position="105"/>
    </location>
</feature>
<dbReference type="PROSITE" id="PS50949">
    <property type="entry name" value="HTH_GNTR"/>
    <property type="match status" value="1"/>
</dbReference>
<keyword evidence="1" id="KW-0805">Transcription regulation</keyword>
<dbReference type="GO" id="GO:0003700">
    <property type="term" value="F:DNA-binding transcription factor activity"/>
    <property type="evidence" value="ECO:0007669"/>
    <property type="project" value="InterPro"/>
</dbReference>
<dbReference type="InterPro" id="IPR011663">
    <property type="entry name" value="UTRA"/>
</dbReference>
<dbReference type="eggNOG" id="COG2188">
    <property type="taxonomic scope" value="Bacteria"/>
</dbReference>
<accession>V8R9B6</accession>
<name>V8R9B6_9PSED</name>
<dbReference type="Pfam" id="PF07702">
    <property type="entry name" value="UTRA"/>
    <property type="match status" value="1"/>
</dbReference>
<dbReference type="GO" id="GO:0045892">
    <property type="term" value="P:negative regulation of DNA-templated transcription"/>
    <property type="evidence" value="ECO:0007669"/>
    <property type="project" value="TreeGrafter"/>
</dbReference>
<dbReference type="InterPro" id="IPR050679">
    <property type="entry name" value="Bact_HTH_transcr_reg"/>
</dbReference>
<evidence type="ECO:0000259" key="4">
    <source>
        <dbReference type="PROSITE" id="PS50949"/>
    </source>
</evidence>
<dbReference type="AlphaFoldDB" id="V8R9B6"/>
<keyword evidence="3" id="KW-0804">Transcription</keyword>
<dbReference type="Gene3D" id="3.40.1410.10">
    <property type="entry name" value="Chorismate lyase-like"/>
    <property type="match status" value="1"/>
</dbReference>
<sequence>MVLASVAQASHNNPILATETTYMNDLQTLRPDDSQPTPLYLQLARNLEAAIHAGQWKAEQAMPSERNLSDQLGISRVTARKALEVLLEQGLIRRLQGSGTFITPRLEQPLSRLSGFSEMLRLKGFVPSSKWLEREITLPTHEELIRLSLSPNDKVARMKRLRKADDTVMAIEMSTLPASIMPRPQAVGDSLYEYLDGIGKPIVRALQHIQAINASDEFAALVGIAPGTAMLLMTRVGYLEDNTPIEVTDTYCRNDYYDFVAELRR</sequence>
<dbReference type="Gene3D" id="1.10.10.10">
    <property type="entry name" value="Winged helix-like DNA-binding domain superfamily/Winged helix DNA-binding domain"/>
    <property type="match status" value="1"/>
</dbReference>
<dbReference type="InterPro" id="IPR028978">
    <property type="entry name" value="Chorismate_lyase_/UTRA_dom_sf"/>
</dbReference>
<keyword evidence="2" id="KW-0238">DNA-binding</keyword>
<dbReference type="PRINTS" id="PR00035">
    <property type="entry name" value="HTHGNTR"/>
</dbReference>
<dbReference type="InterPro" id="IPR036388">
    <property type="entry name" value="WH-like_DNA-bd_sf"/>
</dbReference>
<dbReference type="PANTHER" id="PTHR44846:SF1">
    <property type="entry name" value="MANNOSYL-D-GLYCERATE TRANSPORT_METABOLISM SYSTEM REPRESSOR MNGR-RELATED"/>
    <property type="match status" value="1"/>
</dbReference>
<evidence type="ECO:0000313" key="5">
    <source>
        <dbReference type="EMBL" id="ETF08258.1"/>
    </source>
</evidence>
<dbReference type="SUPFAM" id="SSF64288">
    <property type="entry name" value="Chorismate lyase-like"/>
    <property type="match status" value="1"/>
</dbReference>
<dbReference type="EMBL" id="AYMZ01000003">
    <property type="protein sequence ID" value="ETF08258.1"/>
    <property type="molecule type" value="Genomic_DNA"/>
</dbReference>
<dbReference type="HOGENOM" id="CLU_063236_3_1_6"/>
<evidence type="ECO:0000256" key="2">
    <source>
        <dbReference type="ARBA" id="ARBA00023125"/>
    </source>
</evidence>
<dbReference type="InterPro" id="IPR036390">
    <property type="entry name" value="WH_DNA-bd_sf"/>
</dbReference>
<evidence type="ECO:0000313" key="6">
    <source>
        <dbReference type="Proteomes" id="UP000024771"/>
    </source>
</evidence>
<dbReference type="CDD" id="cd07377">
    <property type="entry name" value="WHTH_GntR"/>
    <property type="match status" value="1"/>
</dbReference>
<proteinExistence type="predicted"/>